<evidence type="ECO:0000313" key="4">
    <source>
        <dbReference type="Proteomes" id="UP001359559"/>
    </source>
</evidence>
<organism evidence="3 4">
    <name type="scientific">Clitoria ternatea</name>
    <name type="common">Butterfly pea</name>
    <dbReference type="NCBI Taxonomy" id="43366"/>
    <lineage>
        <taxon>Eukaryota</taxon>
        <taxon>Viridiplantae</taxon>
        <taxon>Streptophyta</taxon>
        <taxon>Embryophyta</taxon>
        <taxon>Tracheophyta</taxon>
        <taxon>Spermatophyta</taxon>
        <taxon>Magnoliopsida</taxon>
        <taxon>eudicotyledons</taxon>
        <taxon>Gunneridae</taxon>
        <taxon>Pentapetalae</taxon>
        <taxon>rosids</taxon>
        <taxon>fabids</taxon>
        <taxon>Fabales</taxon>
        <taxon>Fabaceae</taxon>
        <taxon>Papilionoideae</taxon>
        <taxon>50 kb inversion clade</taxon>
        <taxon>NPAAA clade</taxon>
        <taxon>indigoferoid/millettioid clade</taxon>
        <taxon>Phaseoleae</taxon>
        <taxon>Clitoria</taxon>
    </lineage>
</organism>
<feature type="compositionally biased region" description="Basic and acidic residues" evidence="1">
    <location>
        <begin position="30"/>
        <end position="40"/>
    </location>
</feature>
<reference evidence="3 4" key="1">
    <citation type="submission" date="2024-01" db="EMBL/GenBank/DDBJ databases">
        <title>The genomes of 5 underutilized Papilionoideae crops provide insights into root nodulation and disease resistance.</title>
        <authorList>
            <person name="Yuan L."/>
        </authorList>
    </citation>
    <scope>NUCLEOTIDE SEQUENCE [LARGE SCALE GENOMIC DNA]</scope>
    <source>
        <strain evidence="3">LY-2023</strain>
        <tissue evidence="3">Leaf</tissue>
    </source>
</reference>
<feature type="region of interest" description="Disordered" evidence="1">
    <location>
        <begin position="30"/>
        <end position="83"/>
    </location>
</feature>
<keyword evidence="2" id="KW-1133">Transmembrane helix</keyword>
<evidence type="ECO:0000313" key="3">
    <source>
        <dbReference type="EMBL" id="KAK7285585.1"/>
    </source>
</evidence>
<proteinExistence type="predicted"/>
<dbReference type="Proteomes" id="UP001359559">
    <property type="component" value="Unassembled WGS sequence"/>
</dbReference>
<name>A0AAN9ISP3_CLITE</name>
<dbReference type="AlphaFoldDB" id="A0AAN9ISP3"/>
<protein>
    <submittedName>
        <fullName evidence="3">Uncharacterized protein</fullName>
    </submittedName>
</protein>
<accession>A0AAN9ISP3</accession>
<feature type="transmembrane region" description="Helical" evidence="2">
    <location>
        <begin position="142"/>
        <end position="159"/>
    </location>
</feature>
<evidence type="ECO:0000256" key="1">
    <source>
        <dbReference type="SAM" id="MobiDB-lite"/>
    </source>
</evidence>
<keyword evidence="4" id="KW-1185">Reference proteome</keyword>
<sequence length="162" mass="18150">MVEQKVAVMKAEYQEEISRLHQEMARFREEMKASLSHHQETTAPASDPQVENGFPASLGGRPTNFDEADESPSDSESIGERYSPLNGMASRRYPISDMTIFKYCLASLAEKSLMLKEIATAASDKEMSELAHHVSLYSGCSYHGWVIFACSYCIILLLFRKG</sequence>
<dbReference type="EMBL" id="JAYKXN010000005">
    <property type="protein sequence ID" value="KAK7285585.1"/>
    <property type="molecule type" value="Genomic_DNA"/>
</dbReference>
<evidence type="ECO:0000256" key="2">
    <source>
        <dbReference type="SAM" id="Phobius"/>
    </source>
</evidence>
<gene>
    <name evidence="3" type="ORF">RJT34_20361</name>
</gene>
<keyword evidence="2" id="KW-0812">Transmembrane</keyword>
<comment type="caution">
    <text evidence="3">The sequence shown here is derived from an EMBL/GenBank/DDBJ whole genome shotgun (WGS) entry which is preliminary data.</text>
</comment>
<keyword evidence="2" id="KW-0472">Membrane</keyword>